<keyword evidence="4" id="KW-1185">Reference proteome</keyword>
<name>A0A2K0W0P2_GIBNY</name>
<gene>
    <name evidence="3" type="ORF">FNYG_10708</name>
</gene>
<keyword evidence="2" id="KW-1133">Transmembrane helix</keyword>
<feature type="transmembrane region" description="Helical" evidence="2">
    <location>
        <begin position="59"/>
        <end position="77"/>
    </location>
</feature>
<keyword evidence="2" id="KW-0812">Transmembrane</keyword>
<organism evidence="3 4">
    <name type="scientific">Gibberella nygamai</name>
    <name type="common">Bean root rot disease fungus</name>
    <name type="synonym">Fusarium nygamai</name>
    <dbReference type="NCBI Taxonomy" id="42673"/>
    <lineage>
        <taxon>Eukaryota</taxon>
        <taxon>Fungi</taxon>
        <taxon>Dikarya</taxon>
        <taxon>Ascomycota</taxon>
        <taxon>Pezizomycotina</taxon>
        <taxon>Sordariomycetes</taxon>
        <taxon>Hypocreomycetidae</taxon>
        <taxon>Hypocreales</taxon>
        <taxon>Nectriaceae</taxon>
        <taxon>Fusarium</taxon>
        <taxon>Fusarium fujikuroi species complex</taxon>
    </lineage>
</organism>
<reference evidence="3 4" key="1">
    <citation type="submission" date="2017-06" db="EMBL/GenBank/DDBJ databases">
        <title>Genome of Fusarium nygamai isolate CS10214.</title>
        <authorList>
            <person name="Gardiner D.M."/>
            <person name="Obanor F."/>
            <person name="Kazan K."/>
        </authorList>
    </citation>
    <scope>NUCLEOTIDE SEQUENCE [LARGE SCALE GENOMIC DNA]</scope>
    <source>
        <strain evidence="3 4">CS10214</strain>
    </source>
</reference>
<proteinExistence type="predicted"/>
<feature type="region of interest" description="Disordered" evidence="1">
    <location>
        <begin position="366"/>
        <end position="416"/>
    </location>
</feature>
<feature type="region of interest" description="Disordered" evidence="1">
    <location>
        <begin position="215"/>
        <end position="349"/>
    </location>
</feature>
<feature type="transmembrane region" description="Helical" evidence="2">
    <location>
        <begin position="157"/>
        <end position="184"/>
    </location>
</feature>
<dbReference type="AlphaFoldDB" id="A0A2K0W0P2"/>
<feature type="compositionally biased region" description="Basic and acidic residues" evidence="1">
    <location>
        <begin position="261"/>
        <end position="278"/>
    </location>
</feature>
<evidence type="ECO:0000256" key="1">
    <source>
        <dbReference type="SAM" id="MobiDB-lite"/>
    </source>
</evidence>
<dbReference type="EMBL" id="MTQA01000164">
    <property type="protein sequence ID" value="PNP75848.1"/>
    <property type="molecule type" value="Genomic_DNA"/>
</dbReference>
<sequence>MNRFNVKGSKLCLKSYDNNGVVNNAFFIQKDVPCPNLLRKLQHLGAVEAITPDMAEVQISSYFLHMFLLVLLNYFMIRKQLNPKSNGDAKNQGSGDSTTKFKPLAWIQRSARNRARAVMFSSWMVILQFSFAHDACRLASFLTYQAYLADLEWKKPYVLSLIIAAIRILLFTFGTLGSLCPMYYAMKAQKQYILALINLELSPEQKIKDESLVPQELPASAPPASAPPASAPPASAPPASAPPASAPPASSLRQSDPYLETNRESRYEREKRAIETAPKRRTPTPVFPLPPPKSDRTHSMTIAQHPTSGAGQQGPQTTAPRPSRSPSVGNAPPFYTDSTMNDANDDTRQAAFDALIRRLNDPAISRQRQRAFNRRHASSSTGRVRVGQAVEENATKSSNSPGQPEDWEYVHHEEGK</sequence>
<evidence type="ECO:0000313" key="4">
    <source>
        <dbReference type="Proteomes" id="UP000236664"/>
    </source>
</evidence>
<comment type="caution">
    <text evidence="3">The sequence shown here is derived from an EMBL/GenBank/DDBJ whole genome shotgun (WGS) entry which is preliminary data.</text>
</comment>
<dbReference type="Proteomes" id="UP000236664">
    <property type="component" value="Unassembled WGS sequence"/>
</dbReference>
<keyword evidence="2" id="KW-0472">Membrane</keyword>
<feature type="compositionally biased region" description="Polar residues" evidence="1">
    <location>
        <begin position="299"/>
        <end position="328"/>
    </location>
</feature>
<feature type="compositionally biased region" description="Pro residues" evidence="1">
    <location>
        <begin position="220"/>
        <end position="246"/>
    </location>
</feature>
<evidence type="ECO:0000256" key="2">
    <source>
        <dbReference type="SAM" id="Phobius"/>
    </source>
</evidence>
<dbReference type="OrthoDB" id="5080767at2759"/>
<protein>
    <submittedName>
        <fullName evidence="3">Uncharacterized protein</fullName>
    </submittedName>
</protein>
<evidence type="ECO:0000313" key="3">
    <source>
        <dbReference type="EMBL" id="PNP75848.1"/>
    </source>
</evidence>
<accession>A0A2K0W0P2</accession>
<feature type="compositionally biased region" description="Basic residues" evidence="1">
    <location>
        <begin position="367"/>
        <end position="377"/>
    </location>
</feature>